<feature type="domain" description="Secretion system C-terminal sorting" evidence="3">
    <location>
        <begin position="446"/>
        <end position="508"/>
    </location>
</feature>
<keyword evidence="6" id="KW-1185">Reference proteome</keyword>
<evidence type="ECO:0000313" key="6">
    <source>
        <dbReference type="Proteomes" id="UP000317624"/>
    </source>
</evidence>
<evidence type="ECO:0000313" key="5">
    <source>
        <dbReference type="EMBL" id="TVT38484.1"/>
    </source>
</evidence>
<name>A0A558BPN7_9BACT</name>
<dbReference type="GO" id="GO:0016787">
    <property type="term" value="F:hydrolase activity"/>
    <property type="evidence" value="ECO:0007669"/>
    <property type="project" value="UniProtKB-KW"/>
</dbReference>
<accession>A0A558BPN7</accession>
<dbReference type="OrthoDB" id="9803828at2"/>
<dbReference type="Pfam" id="PF18962">
    <property type="entry name" value="Por_Secre_tail"/>
    <property type="match status" value="1"/>
</dbReference>
<evidence type="ECO:0000259" key="3">
    <source>
        <dbReference type="Pfam" id="PF18962"/>
    </source>
</evidence>
<feature type="signal peptide" evidence="2">
    <location>
        <begin position="1"/>
        <end position="20"/>
    </location>
</feature>
<dbReference type="InterPro" id="IPR049492">
    <property type="entry name" value="BD-FAE-like_dom"/>
</dbReference>
<organism evidence="5 6">
    <name type="scientific">Hymenobacter setariae</name>
    <dbReference type="NCBI Taxonomy" id="2594794"/>
    <lineage>
        <taxon>Bacteria</taxon>
        <taxon>Pseudomonadati</taxon>
        <taxon>Bacteroidota</taxon>
        <taxon>Cytophagia</taxon>
        <taxon>Cytophagales</taxon>
        <taxon>Hymenobacteraceae</taxon>
        <taxon>Hymenobacter</taxon>
    </lineage>
</organism>
<dbReference type="PANTHER" id="PTHR48081">
    <property type="entry name" value="AB HYDROLASE SUPERFAMILY PROTEIN C4A8.06C"/>
    <property type="match status" value="1"/>
</dbReference>
<feature type="domain" description="BD-FAE-like" evidence="4">
    <location>
        <begin position="70"/>
        <end position="203"/>
    </location>
</feature>
<reference evidence="5 6" key="1">
    <citation type="submission" date="2019-07" db="EMBL/GenBank/DDBJ databases">
        <title>Hymenobacter sp. straun FUR1 Genome sequencing and assembly.</title>
        <authorList>
            <person name="Chhetri G."/>
        </authorList>
    </citation>
    <scope>NUCLEOTIDE SEQUENCE [LARGE SCALE GENOMIC DNA]</scope>
    <source>
        <strain evidence="5 6">Fur1</strain>
    </source>
</reference>
<gene>
    <name evidence="5" type="ORF">FNT36_20070</name>
</gene>
<feature type="chain" id="PRO_5022162821" evidence="2">
    <location>
        <begin position="21"/>
        <end position="516"/>
    </location>
</feature>
<proteinExistence type="predicted"/>
<sequence length="516" mass="54168">MQKIVCLWVWLLGWAWSAHAQNAALACGNGRYVDDLPGVQVQVTPNVLFGSNTVRNYYTGAESAPVELRLDVYEPAGDAAVQRPLLIFAFGGSFLEGARTKAEVVSICQGFARKGYVAAAIDYRLLNQNIFSLGAVYADQTKLVDEVIRAAADMKAAIRFFKRDAATTNTYRIDPTRIFVGGYSAGAITALQVAYTESITENALTTKAYNDNGGLEGNTDLPGAPLLGTYDASGIAGVVNIAGGVNNTSIVNAGNPPLYSAQGDKDDVVPYNCALLKPTQFNVCGSGALEPIASAAGIANQLHPVADGNHSSPVAEPTYTQIINEAAAFLQRTVLCPAAPLPVTLTSFSGRVLPDDCTATLTWQTATEHNSYAYEVQGSTDGQDYERLSTVPSRNRAAGASYSFRVGRRVDLGYFRLRMLDIDGTATFSPVVVLAGCGAAPLLVAPNPARDQVAVRGLPAGRCLGALYSATGQVVAQASGAGTISLQLGSLPPGIYLLKVQSESGAVVGTAKVVKE</sequence>
<dbReference type="NCBIfam" id="TIGR04183">
    <property type="entry name" value="Por_Secre_tail"/>
    <property type="match status" value="1"/>
</dbReference>
<dbReference type="Gene3D" id="3.40.50.1820">
    <property type="entry name" value="alpha/beta hydrolase"/>
    <property type="match status" value="1"/>
</dbReference>
<keyword evidence="1" id="KW-0378">Hydrolase</keyword>
<dbReference type="Proteomes" id="UP000317624">
    <property type="component" value="Unassembled WGS sequence"/>
</dbReference>
<dbReference type="InterPro" id="IPR026444">
    <property type="entry name" value="Secre_tail"/>
</dbReference>
<evidence type="ECO:0000259" key="4">
    <source>
        <dbReference type="Pfam" id="PF20434"/>
    </source>
</evidence>
<dbReference type="InterPro" id="IPR050300">
    <property type="entry name" value="GDXG_lipolytic_enzyme"/>
</dbReference>
<keyword evidence="2" id="KW-0732">Signal</keyword>
<dbReference type="EMBL" id="VMRJ01000005">
    <property type="protein sequence ID" value="TVT38484.1"/>
    <property type="molecule type" value="Genomic_DNA"/>
</dbReference>
<dbReference type="InterPro" id="IPR029058">
    <property type="entry name" value="AB_hydrolase_fold"/>
</dbReference>
<evidence type="ECO:0000256" key="1">
    <source>
        <dbReference type="ARBA" id="ARBA00022801"/>
    </source>
</evidence>
<evidence type="ECO:0000256" key="2">
    <source>
        <dbReference type="SAM" id="SignalP"/>
    </source>
</evidence>
<dbReference type="RefSeq" id="WP_144851398.1">
    <property type="nucleotide sequence ID" value="NZ_VMRJ01000005.1"/>
</dbReference>
<dbReference type="SUPFAM" id="SSF53474">
    <property type="entry name" value="alpha/beta-Hydrolases"/>
    <property type="match status" value="1"/>
</dbReference>
<dbReference type="PROSITE" id="PS51257">
    <property type="entry name" value="PROKAR_LIPOPROTEIN"/>
    <property type="match status" value="1"/>
</dbReference>
<protein>
    <submittedName>
        <fullName evidence="5">T9SS type A sorting domain-containing protein</fullName>
    </submittedName>
</protein>
<dbReference type="AlphaFoldDB" id="A0A558BPN7"/>
<dbReference type="Pfam" id="PF20434">
    <property type="entry name" value="BD-FAE"/>
    <property type="match status" value="1"/>
</dbReference>
<comment type="caution">
    <text evidence="5">The sequence shown here is derived from an EMBL/GenBank/DDBJ whole genome shotgun (WGS) entry which is preliminary data.</text>
</comment>